<dbReference type="PROSITE" id="PS51903">
    <property type="entry name" value="CLP_R"/>
    <property type="match status" value="1"/>
</dbReference>
<evidence type="ECO:0000313" key="4">
    <source>
        <dbReference type="EMBL" id="MBL0003636.1"/>
    </source>
</evidence>
<evidence type="ECO:0000259" key="3">
    <source>
        <dbReference type="PROSITE" id="PS51903"/>
    </source>
</evidence>
<dbReference type="Pfam" id="PF02861">
    <property type="entry name" value="Clp_N"/>
    <property type="match status" value="1"/>
</dbReference>
<keyword evidence="4" id="KW-0645">Protease</keyword>
<evidence type="ECO:0000256" key="1">
    <source>
        <dbReference type="PROSITE-ProRule" id="PRU01251"/>
    </source>
</evidence>
<dbReference type="Proteomes" id="UP000886632">
    <property type="component" value="Unassembled WGS sequence"/>
</dbReference>
<dbReference type="SUPFAM" id="SSF81923">
    <property type="entry name" value="Double Clp-N motif"/>
    <property type="match status" value="1"/>
</dbReference>
<sequence>MGLFNAGRDVRTINALLTGAEREARRGGDALPGPEHLLLSALDLADGTAALALGRFGVDGAALHAALERVHADALSDIGVSEPDPAAEAGADEPLGRAGGVFRSTPQAQQVFRDAVALSKQASPSRLLGAHVVAAVCAVEHGTSARVLAALGIDRSELRSAALTQAAGDGSRR</sequence>
<dbReference type="Gene3D" id="1.10.1780.10">
    <property type="entry name" value="Clp, N-terminal domain"/>
    <property type="match status" value="1"/>
</dbReference>
<gene>
    <name evidence="4" type="ORF">IPP00_06495</name>
</gene>
<dbReference type="GO" id="GO:0006508">
    <property type="term" value="P:proteolysis"/>
    <property type="evidence" value="ECO:0007669"/>
    <property type="project" value="UniProtKB-KW"/>
</dbReference>
<protein>
    <submittedName>
        <fullName evidence="4">Clp protease</fullName>
    </submittedName>
</protein>
<keyword evidence="4" id="KW-0378">Hydrolase</keyword>
<keyword evidence="1" id="KW-0677">Repeat</keyword>
<evidence type="ECO:0000256" key="2">
    <source>
        <dbReference type="SAM" id="MobiDB-lite"/>
    </source>
</evidence>
<comment type="caution">
    <text evidence="4">The sequence shown here is derived from an EMBL/GenBank/DDBJ whole genome shotgun (WGS) entry which is preliminary data.</text>
</comment>
<accession>A0A9D7T6Y7</accession>
<dbReference type="InterPro" id="IPR004176">
    <property type="entry name" value="Clp_R_N"/>
</dbReference>
<dbReference type="InterPro" id="IPR036628">
    <property type="entry name" value="Clp_N_dom_sf"/>
</dbReference>
<dbReference type="EMBL" id="JADKGK010000014">
    <property type="protein sequence ID" value="MBL0003636.1"/>
    <property type="molecule type" value="Genomic_DNA"/>
</dbReference>
<feature type="compositionally biased region" description="Low complexity" evidence="2">
    <location>
        <begin position="82"/>
        <end position="93"/>
    </location>
</feature>
<organism evidence="4 5">
    <name type="scientific">Candidatus Phosphoribacter hodrii</name>
    <dbReference type="NCBI Taxonomy" id="2953743"/>
    <lineage>
        <taxon>Bacteria</taxon>
        <taxon>Bacillati</taxon>
        <taxon>Actinomycetota</taxon>
        <taxon>Actinomycetes</taxon>
        <taxon>Micrococcales</taxon>
        <taxon>Dermatophilaceae</taxon>
        <taxon>Candidatus Phosphoribacter</taxon>
    </lineage>
</organism>
<dbReference type="AlphaFoldDB" id="A0A9D7T6Y7"/>
<feature type="domain" description="Clp R" evidence="3">
    <location>
        <begin position="6"/>
        <end position="169"/>
    </location>
</feature>
<evidence type="ECO:0000313" key="5">
    <source>
        <dbReference type="Proteomes" id="UP000886632"/>
    </source>
</evidence>
<name>A0A9D7T6Y7_9MICO</name>
<dbReference type="GO" id="GO:0008233">
    <property type="term" value="F:peptidase activity"/>
    <property type="evidence" value="ECO:0007669"/>
    <property type="project" value="UniProtKB-KW"/>
</dbReference>
<proteinExistence type="predicted"/>
<reference evidence="4" key="1">
    <citation type="submission" date="2020-10" db="EMBL/GenBank/DDBJ databases">
        <title>Connecting structure to function with the recovery of over 1000 high-quality activated sludge metagenome-assembled genomes encoding full-length rRNA genes using long-read sequencing.</title>
        <authorList>
            <person name="Singleton C.M."/>
            <person name="Petriglieri F."/>
            <person name="Kristensen J.M."/>
            <person name="Kirkegaard R.H."/>
            <person name="Michaelsen T.Y."/>
            <person name="Andersen M.H."/>
            <person name="Karst S.M."/>
            <person name="Dueholm M.S."/>
            <person name="Nielsen P.H."/>
            <person name="Albertsen M."/>
        </authorList>
    </citation>
    <scope>NUCLEOTIDE SEQUENCE</scope>
    <source>
        <strain evidence="4">Ribe_18-Q3-R11-54_MAXAC.001</strain>
    </source>
</reference>
<feature type="region of interest" description="Disordered" evidence="2">
    <location>
        <begin position="81"/>
        <end position="100"/>
    </location>
</feature>